<dbReference type="EMBL" id="PFGW01000019">
    <property type="protein sequence ID" value="PIW74775.1"/>
    <property type="molecule type" value="Genomic_DNA"/>
</dbReference>
<comment type="similarity">
    <text evidence="1 5">Belongs to the universal ribosomal protein uL4 family.</text>
</comment>
<dbReference type="InterPro" id="IPR023574">
    <property type="entry name" value="Ribosomal_uL4_dom_sf"/>
</dbReference>
<name>A0A2M7IE44_9BACT</name>
<dbReference type="GO" id="GO:1990904">
    <property type="term" value="C:ribonucleoprotein complex"/>
    <property type="evidence" value="ECO:0007669"/>
    <property type="project" value="UniProtKB-KW"/>
</dbReference>
<dbReference type="NCBIfam" id="TIGR03953">
    <property type="entry name" value="rplD_bact"/>
    <property type="match status" value="1"/>
</dbReference>
<evidence type="ECO:0000256" key="3">
    <source>
        <dbReference type="ARBA" id="ARBA00023274"/>
    </source>
</evidence>
<dbReference type="PANTHER" id="PTHR10746">
    <property type="entry name" value="50S RIBOSOMAL PROTEIN L4"/>
    <property type="match status" value="1"/>
</dbReference>
<keyword evidence="5" id="KW-0694">RNA-binding</keyword>
<feature type="compositionally biased region" description="Basic residues" evidence="6">
    <location>
        <begin position="62"/>
        <end position="76"/>
    </location>
</feature>
<evidence type="ECO:0000313" key="7">
    <source>
        <dbReference type="EMBL" id="PIW74775.1"/>
    </source>
</evidence>
<dbReference type="GO" id="GO:0019843">
    <property type="term" value="F:rRNA binding"/>
    <property type="evidence" value="ECO:0007669"/>
    <property type="project" value="UniProtKB-UniRule"/>
</dbReference>
<reference evidence="8" key="1">
    <citation type="submission" date="2017-09" db="EMBL/GenBank/DDBJ databases">
        <title>Depth-based differentiation of microbial function through sediment-hosted aquifers and enrichment of novel symbionts in the deep terrestrial subsurface.</title>
        <authorList>
            <person name="Probst A.J."/>
            <person name="Ladd B."/>
            <person name="Jarett J.K."/>
            <person name="Geller-Mcgrath D.E."/>
            <person name="Sieber C.M.K."/>
            <person name="Emerson J.B."/>
            <person name="Anantharaman K."/>
            <person name="Thomas B.C."/>
            <person name="Malmstrom R."/>
            <person name="Stieglmeier M."/>
            <person name="Klingl A."/>
            <person name="Woyke T."/>
            <person name="Ryan C.M."/>
            <person name="Banfield J.F."/>
        </authorList>
    </citation>
    <scope>NUCLEOTIDE SEQUENCE [LARGE SCALE GENOMIC DNA]</scope>
</reference>
<feature type="region of interest" description="Disordered" evidence="6">
    <location>
        <begin position="51"/>
        <end position="77"/>
    </location>
</feature>
<proteinExistence type="inferred from homology"/>
<dbReference type="Pfam" id="PF00573">
    <property type="entry name" value="Ribosomal_L4"/>
    <property type="match status" value="1"/>
</dbReference>
<dbReference type="Gene3D" id="3.40.1370.10">
    <property type="match status" value="1"/>
</dbReference>
<comment type="subunit">
    <text evidence="5">Part of the 50S ribosomal subunit.</text>
</comment>
<dbReference type="InterPro" id="IPR002136">
    <property type="entry name" value="Ribosomal_uL4"/>
</dbReference>
<dbReference type="GO" id="GO:0005840">
    <property type="term" value="C:ribosome"/>
    <property type="evidence" value="ECO:0007669"/>
    <property type="project" value="UniProtKB-KW"/>
</dbReference>
<dbReference type="GO" id="GO:0003735">
    <property type="term" value="F:structural constituent of ribosome"/>
    <property type="evidence" value="ECO:0007669"/>
    <property type="project" value="InterPro"/>
</dbReference>
<dbReference type="HAMAP" id="MF_01328_B">
    <property type="entry name" value="Ribosomal_uL4_B"/>
    <property type="match status" value="1"/>
</dbReference>
<keyword evidence="2 5" id="KW-0689">Ribosomal protein</keyword>
<evidence type="ECO:0000256" key="6">
    <source>
        <dbReference type="SAM" id="MobiDB-lite"/>
    </source>
</evidence>
<dbReference type="AlphaFoldDB" id="A0A2M7IE44"/>
<dbReference type="SUPFAM" id="SSF52166">
    <property type="entry name" value="Ribosomal protein L4"/>
    <property type="match status" value="1"/>
</dbReference>
<keyword evidence="5" id="KW-0699">rRNA-binding</keyword>
<dbReference type="PANTHER" id="PTHR10746:SF6">
    <property type="entry name" value="LARGE RIBOSOMAL SUBUNIT PROTEIN UL4M"/>
    <property type="match status" value="1"/>
</dbReference>
<evidence type="ECO:0000256" key="5">
    <source>
        <dbReference type="HAMAP-Rule" id="MF_01328"/>
    </source>
</evidence>
<comment type="caution">
    <text evidence="7">The sequence shown here is derived from an EMBL/GenBank/DDBJ whole genome shotgun (WGS) entry which is preliminary data.</text>
</comment>
<protein>
    <recommendedName>
        <fullName evidence="4 5">Large ribosomal subunit protein uL4</fullName>
    </recommendedName>
</protein>
<sequence>MEEIIYNQKGGKMGKIDLPSDIFGLEMNNDLVRQVVSAYLANKRKVIAHTKDRGEVSGGGKKPWRQKGTGRARHGSIRSPLWKGGGVTFGPTKERNFSKKINKKVKRKALFMSLSSKVRDKEIVLIDKIELDEVKTKKMLGIINNLKEKIGKDLKKGVLIVQPGSDRNISLSSRNIQKTKVIRADNLNLLEVLSYKYLLILSPEETIKLIEKKYEI</sequence>
<accession>A0A2M7IE44</accession>
<evidence type="ECO:0000256" key="1">
    <source>
        <dbReference type="ARBA" id="ARBA00010528"/>
    </source>
</evidence>
<organism evidence="7 8">
    <name type="scientific">Candidatus Portnoybacteria bacterium CG_4_8_14_3_um_filter_44_15</name>
    <dbReference type="NCBI Taxonomy" id="1974803"/>
    <lineage>
        <taxon>Bacteria</taxon>
        <taxon>Candidatus Portnoyibacteriota</taxon>
    </lineage>
</organism>
<evidence type="ECO:0000256" key="4">
    <source>
        <dbReference type="ARBA" id="ARBA00035244"/>
    </source>
</evidence>
<keyword evidence="3 5" id="KW-0687">Ribonucleoprotein</keyword>
<evidence type="ECO:0000256" key="2">
    <source>
        <dbReference type="ARBA" id="ARBA00022980"/>
    </source>
</evidence>
<dbReference type="GO" id="GO:0006412">
    <property type="term" value="P:translation"/>
    <property type="evidence" value="ECO:0007669"/>
    <property type="project" value="UniProtKB-UniRule"/>
</dbReference>
<comment type="function">
    <text evidence="5">Forms part of the polypeptide exit tunnel.</text>
</comment>
<gene>
    <name evidence="5" type="primary">rplD</name>
    <name evidence="7" type="ORF">CO003_00875</name>
</gene>
<dbReference type="InterPro" id="IPR013005">
    <property type="entry name" value="Ribosomal_uL4-like"/>
</dbReference>
<dbReference type="Proteomes" id="UP000231673">
    <property type="component" value="Unassembled WGS sequence"/>
</dbReference>
<evidence type="ECO:0000313" key="8">
    <source>
        <dbReference type="Proteomes" id="UP000231673"/>
    </source>
</evidence>
<comment type="function">
    <text evidence="5">One of the primary rRNA binding proteins, this protein initially binds near the 5'-end of the 23S rRNA. It is important during the early stages of 50S assembly. It makes multiple contacts with different domains of the 23S rRNA in the assembled 50S subunit and ribosome.</text>
</comment>